<dbReference type="OrthoDB" id="1936138at2759"/>
<keyword evidence="2" id="KW-1185">Reference proteome</keyword>
<reference evidence="1 2" key="1">
    <citation type="submission" date="2020-06" db="EMBL/GenBank/DDBJ databases">
        <title>Transcriptomic and genomic resources for Thalictrum thalictroides and T. hernandezii: Facilitating candidate gene discovery in an emerging model plant lineage.</title>
        <authorList>
            <person name="Arias T."/>
            <person name="Riano-Pachon D.M."/>
            <person name="Di Stilio V.S."/>
        </authorList>
    </citation>
    <scope>NUCLEOTIDE SEQUENCE [LARGE SCALE GENOMIC DNA]</scope>
    <source>
        <strain evidence="2">cv. WT478/WT964</strain>
        <tissue evidence="1">Leaves</tissue>
    </source>
</reference>
<evidence type="ECO:0000313" key="2">
    <source>
        <dbReference type="Proteomes" id="UP000554482"/>
    </source>
</evidence>
<dbReference type="EMBL" id="JABWDY010003615">
    <property type="protein sequence ID" value="KAF5205817.1"/>
    <property type="molecule type" value="Genomic_DNA"/>
</dbReference>
<sequence length="97" mass="10949">MDQKFQVLERPNQHLLWLIDQKVSTAGSTIMKICYVFARASWVTKSTTKVVGEVGQKAKEKVGMAEDEQRRKMVDDYAKLHLSESPSKPSSPQGLIL</sequence>
<accession>A0A7J6XA06</accession>
<dbReference type="AlphaFoldDB" id="A0A7J6XA06"/>
<protein>
    <submittedName>
        <fullName evidence="1">Binding partner of ACD11 1-like</fullName>
    </submittedName>
</protein>
<proteinExistence type="predicted"/>
<comment type="caution">
    <text evidence="1">The sequence shown here is derived from an EMBL/GenBank/DDBJ whole genome shotgun (WGS) entry which is preliminary data.</text>
</comment>
<name>A0A7J6XA06_THATH</name>
<gene>
    <name evidence="1" type="ORF">FRX31_004596</name>
</gene>
<dbReference type="Proteomes" id="UP000554482">
    <property type="component" value="Unassembled WGS sequence"/>
</dbReference>
<organism evidence="1 2">
    <name type="scientific">Thalictrum thalictroides</name>
    <name type="common">Rue-anemone</name>
    <name type="synonym">Anemone thalictroides</name>
    <dbReference type="NCBI Taxonomy" id="46969"/>
    <lineage>
        <taxon>Eukaryota</taxon>
        <taxon>Viridiplantae</taxon>
        <taxon>Streptophyta</taxon>
        <taxon>Embryophyta</taxon>
        <taxon>Tracheophyta</taxon>
        <taxon>Spermatophyta</taxon>
        <taxon>Magnoliopsida</taxon>
        <taxon>Ranunculales</taxon>
        <taxon>Ranunculaceae</taxon>
        <taxon>Thalictroideae</taxon>
        <taxon>Thalictrum</taxon>
    </lineage>
</organism>
<evidence type="ECO:0000313" key="1">
    <source>
        <dbReference type="EMBL" id="KAF5205817.1"/>
    </source>
</evidence>